<dbReference type="PANTHER" id="PTHR30136:SF35">
    <property type="entry name" value="HTH-TYPE TRANSCRIPTIONAL REGULATOR RV1719"/>
    <property type="match status" value="1"/>
</dbReference>
<dbReference type="Gene3D" id="3.30.450.40">
    <property type="match status" value="1"/>
</dbReference>
<evidence type="ECO:0000259" key="5">
    <source>
        <dbReference type="PROSITE" id="PS51078"/>
    </source>
</evidence>
<protein>
    <submittedName>
        <fullName evidence="6">Helix-turn-helix domain-containing protein</fullName>
    </submittedName>
</protein>
<dbReference type="InterPro" id="IPR029016">
    <property type="entry name" value="GAF-like_dom_sf"/>
</dbReference>
<dbReference type="InterPro" id="IPR050707">
    <property type="entry name" value="HTH_MetabolicPath_Reg"/>
</dbReference>
<dbReference type="Proteomes" id="UP001299970">
    <property type="component" value="Unassembled WGS sequence"/>
</dbReference>
<dbReference type="PANTHER" id="PTHR30136">
    <property type="entry name" value="HELIX-TURN-HELIX TRANSCRIPTIONAL REGULATOR, ICLR FAMILY"/>
    <property type="match status" value="1"/>
</dbReference>
<feature type="domain" description="IclR-ED" evidence="5">
    <location>
        <begin position="59"/>
        <end position="239"/>
    </location>
</feature>
<reference evidence="6 7" key="1">
    <citation type="submission" date="2022-03" db="EMBL/GenBank/DDBJ databases">
        <title>Pseudonocardia alaer sp. nov., a novel actinomycete isolated from reed forest soil.</title>
        <authorList>
            <person name="Wang L."/>
        </authorList>
    </citation>
    <scope>NUCLEOTIDE SEQUENCE [LARGE SCALE GENOMIC DNA]</scope>
    <source>
        <strain evidence="6 7">Y-16303</strain>
    </source>
</reference>
<dbReference type="SMART" id="SM00346">
    <property type="entry name" value="HTH_ICLR"/>
    <property type="match status" value="1"/>
</dbReference>
<dbReference type="SUPFAM" id="SSF55781">
    <property type="entry name" value="GAF domain-like"/>
    <property type="match status" value="1"/>
</dbReference>
<dbReference type="EMBL" id="JAKXMK010000049">
    <property type="protein sequence ID" value="MCH6171803.1"/>
    <property type="molecule type" value="Genomic_DNA"/>
</dbReference>
<dbReference type="InterPro" id="IPR005471">
    <property type="entry name" value="Tscrpt_reg_IclR_N"/>
</dbReference>
<dbReference type="Pfam" id="PF01614">
    <property type="entry name" value="IclR_C"/>
    <property type="match status" value="1"/>
</dbReference>
<proteinExistence type="predicted"/>
<dbReference type="PROSITE" id="PS51078">
    <property type="entry name" value="ICLR_ED"/>
    <property type="match status" value="1"/>
</dbReference>
<dbReference type="InterPro" id="IPR036388">
    <property type="entry name" value="WH-like_DNA-bd_sf"/>
</dbReference>
<accession>A0ABS9TTY2</accession>
<dbReference type="InterPro" id="IPR036390">
    <property type="entry name" value="WH_DNA-bd_sf"/>
</dbReference>
<gene>
    <name evidence="6" type="ORF">MMF94_39475</name>
</gene>
<keyword evidence="7" id="KW-1185">Reference proteome</keyword>
<dbReference type="Pfam" id="PF09339">
    <property type="entry name" value="HTH_IclR"/>
    <property type="match status" value="1"/>
</dbReference>
<sequence length="239" mass="24785">MRNHHRTVDRVAGLLEAAARRPGGSTLTRLARAVGAPVSSVQKLVDGLVATGYLDERERRYTLGPAPWMLAARAGAPPVPAVPHEALTHLSGVIGLPVLLAARVGDDVVYVDWAGADESFDVAISARVRSPLPDTAAGRVLLAFLPAAERKRIALAVYDADPAAAAALLDACARIRDTGAERGESGAVLPGAVAAAVPLRHDGVVTGALSVADRRAEPRGRIPDAVIAALSDVTETWST</sequence>
<dbReference type="InterPro" id="IPR014757">
    <property type="entry name" value="Tscrpt_reg_IclR_C"/>
</dbReference>
<comment type="caution">
    <text evidence="6">The sequence shown here is derived from an EMBL/GenBank/DDBJ whole genome shotgun (WGS) entry which is preliminary data.</text>
</comment>
<evidence type="ECO:0000256" key="2">
    <source>
        <dbReference type="ARBA" id="ARBA00023125"/>
    </source>
</evidence>
<keyword evidence="2" id="KW-0238">DNA-binding</keyword>
<evidence type="ECO:0000259" key="4">
    <source>
        <dbReference type="PROSITE" id="PS51077"/>
    </source>
</evidence>
<keyword evidence="3" id="KW-0804">Transcription</keyword>
<dbReference type="PROSITE" id="PS51077">
    <property type="entry name" value="HTH_ICLR"/>
    <property type="match status" value="1"/>
</dbReference>
<name>A0ABS9TTY2_9PSEU</name>
<keyword evidence="1" id="KW-0805">Transcription regulation</keyword>
<evidence type="ECO:0000256" key="3">
    <source>
        <dbReference type="ARBA" id="ARBA00023163"/>
    </source>
</evidence>
<evidence type="ECO:0000313" key="6">
    <source>
        <dbReference type="EMBL" id="MCH6171803.1"/>
    </source>
</evidence>
<dbReference type="RefSeq" id="WP_241042608.1">
    <property type="nucleotide sequence ID" value="NZ_BAAAJF010000041.1"/>
</dbReference>
<evidence type="ECO:0000313" key="7">
    <source>
        <dbReference type="Proteomes" id="UP001299970"/>
    </source>
</evidence>
<dbReference type="SUPFAM" id="SSF46785">
    <property type="entry name" value="Winged helix' DNA-binding domain"/>
    <property type="match status" value="1"/>
</dbReference>
<feature type="domain" description="HTH iclR-type" evidence="4">
    <location>
        <begin position="5"/>
        <end position="65"/>
    </location>
</feature>
<evidence type="ECO:0000256" key="1">
    <source>
        <dbReference type="ARBA" id="ARBA00023015"/>
    </source>
</evidence>
<organism evidence="6 7">
    <name type="scientific">Pseudonocardia alaniniphila</name>
    <dbReference type="NCBI Taxonomy" id="75291"/>
    <lineage>
        <taxon>Bacteria</taxon>
        <taxon>Bacillati</taxon>
        <taxon>Actinomycetota</taxon>
        <taxon>Actinomycetes</taxon>
        <taxon>Pseudonocardiales</taxon>
        <taxon>Pseudonocardiaceae</taxon>
        <taxon>Pseudonocardia</taxon>
    </lineage>
</organism>
<dbReference type="Gene3D" id="1.10.10.10">
    <property type="entry name" value="Winged helix-like DNA-binding domain superfamily/Winged helix DNA-binding domain"/>
    <property type="match status" value="1"/>
</dbReference>